<evidence type="ECO:0000313" key="5">
    <source>
        <dbReference type="Proteomes" id="UP000317036"/>
    </source>
</evidence>
<keyword evidence="2" id="KW-0560">Oxidoreductase</keyword>
<dbReference type="SUPFAM" id="SSF51735">
    <property type="entry name" value="NAD(P)-binding Rossmann-fold domains"/>
    <property type="match status" value="1"/>
</dbReference>
<comment type="similarity">
    <text evidence="1">Belongs to the short-chain dehydrogenases/reductases (SDR) family.</text>
</comment>
<dbReference type="AlphaFoldDB" id="A0A559KDH6"/>
<keyword evidence="3" id="KW-0175">Coiled coil</keyword>
<dbReference type="Proteomes" id="UP000317036">
    <property type="component" value="Unassembled WGS sequence"/>
</dbReference>
<keyword evidence="5" id="KW-1185">Reference proteome</keyword>
<reference evidence="4 5" key="1">
    <citation type="submission" date="2019-07" db="EMBL/GenBank/DDBJ databases">
        <authorList>
            <person name="Kim J."/>
        </authorList>
    </citation>
    <scope>NUCLEOTIDE SEQUENCE [LARGE SCALE GENOMIC DNA]</scope>
    <source>
        <strain evidence="4 5">JC52</strain>
    </source>
</reference>
<evidence type="ECO:0000256" key="1">
    <source>
        <dbReference type="ARBA" id="ARBA00006484"/>
    </source>
</evidence>
<dbReference type="InterPro" id="IPR036291">
    <property type="entry name" value="NAD(P)-bd_dom_sf"/>
</dbReference>
<dbReference type="PANTHER" id="PTHR24321:SF8">
    <property type="entry name" value="ESTRADIOL 17-BETA-DEHYDROGENASE 8-RELATED"/>
    <property type="match status" value="1"/>
</dbReference>
<dbReference type="PANTHER" id="PTHR24321">
    <property type="entry name" value="DEHYDROGENASES, SHORT CHAIN"/>
    <property type="match status" value="1"/>
</dbReference>
<dbReference type="GO" id="GO:0008206">
    <property type="term" value="P:bile acid metabolic process"/>
    <property type="evidence" value="ECO:0007669"/>
    <property type="project" value="UniProtKB-ARBA"/>
</dbReference>
<feature type="coiled-coil region" evidence="3">
    <location>
        <begin position="48"/>
        <end position="75"/>
    </location>
</feature>
<dbReference type="GO" id="GO:0016491">
    <property type="term" value="F:oxidoreductase activity"/>
    <property type="evidence" value="ECO:0007669"/>
    <property type="project" value="UniProtKB-KW"/>
</dbReference>
<evidence type="ECO:0000256" key="2">
    <source>
        <dbReference type="ARBA" id="ARBA00023002"/>
    </source>
</evidence>
<name>A0A559KDH6_9BACL</name>
<gene>
    <name evidence="4" type="ORF">FPZ49_09820</name>
</gene>
<protein>
    <submittedName>
        <fullName evidence="4">SDR family oxidoreductase</fullName>
    </submittedName>
</protein>
<evidence type="ECO:0000256" key="3">
    <source>
        <dbReference type="SAM" id="Coils"/>
    </source>
</evidence>
<dbReference type="OrthoDB" id="9803333at2"/>
<dbReference type="EMBL" id="VNJI01000010">
    <property type="protein sequence ID" value="TVY10153.1"/>
    <property type="molecule type" value="Genomic_DNA"/>
</dbReference>
<proteinExistence type="inferred from homology"/>
<dbReference type="CDD" id="cd05233">
    <property type="entry name" value="SDR_c"/>
    <property type="match status" value="1"/>
</dbReference>
<accession>A0A559KDH6</accession>
<comment type="caution">
    <text evidence="4">The sequence shown here is derived from an EMBL/GenBank/DDBJ whole genome shotgun (WGS) entry which is preliminary data.</text>
</comment>
<dbReference type="PRINTS" id="PR00080">
    <property type="entry name" value="SDRFAMILY"/>
</dbReference>
<dbReference type="NCBIfam" id="NF004203">
    <property type="entry name" value="PRK05653.2-4"/>
    <property type="match status" value="1"/>
</dbReference>
<dbReference type="InterPro" id="IPR002347">
    <property type="entry name" value="SDR_fam"/>
</dbReference>
<dbReference type="Gene3D" id="3.40.50.720">
    <property type="entry name" value="NAD(P)-binding Rossmann-like Domain"/>
    <property type="match status" value="1"/>
</dbReference>
<evidence type="ECO:0000313" key="4">
    <source>
        <dbReference type="EMBL" id="TVY10153.1"/>
    </source>
</evidence>
<dbReference type="FunFam" id="3.40.50.720:FF:000084">
    <property type="entry name" value="Short-chain dehydrogenase reductase"/>
    <property type="match status" value="1"/>
</dbReference>
<organism evidence="4 5">
    <name type="scientific">Paenibacillus cremeus</name>
    <dbReference type="NCBI Taxonomy" id="2163881"/>
    <lineage>
        <taxon>Bacteria</taxon>
        <taxon>Bacillati</taxon>
        <taxon>Bacillota</taxon>
        <taxon>Bacilli</taxon>
        <taxon>Bacillales</taxon>
        <taxon>Paenibacillaceae</taxon>
        <taxon>Paenibacillus</taxon>
    </lineage>
</organism>
<dbReference type="RefSeq" id="WP_144846272.1">
    <property type="nucleotide sequence ID" value="NZ_VNJI01000010.1"/>
</dbReference>
<sequence length="271" mass="28995">MTLLTAPKSRILLPELKDKVAVVTGAASGIGRAAAIGLAQQGMKLCLVDLKDERRDQVEKELHELKAQVMTADVDVADANRVKEAIDAAARQWGRIDMLFANAGINGVLSPIEDMKPEDWDQTLAINLKGTFLCVKYAIPHMKQQGGSIVITSSINGSRVFSNFGMSAYSTSKAGQVAFAKMAALELAQYKIRVNVICPGSIQTNIGENTHPTPELSKIKIPVTYPEGSQPLEHAPGQPEQVADLVAFLASSASSHITGTELFIDGAESLI</sequence>
<dbReference type="PRINTS" id="PR00081">
    <property type="entry name" value="GDHRDH"/>
</dbReference>
<dbReference type="Pfam" id="PF13561">
    <property type="entry name" value="adh_short_C2"/>
    <property type="match status" value="1"/>
</dbReference>